<name>A0A1H4DR94_XYLRU</name>
<dbReference type="InterPro" id="IPR029044">
    <property type="entry name" value="Nucleotide-diphossugar_trans"/>
</dbReference>
<dbReference type="PANTHER" id="PTHR22916:SF3">
    <property type="entry name" value="UDP-GLCNAC:BETAGAL BETA-1,3-N-ACETYLGLUCOSAMINYLTRANSFERASE-LIKE PROTEIN 1"/>
    <property type="match status" value="1"/>
</dbReference>
<gene>
    <name evidence="2" type="ORF">SAMN05216462_2483</name>
</gene>
<dbReference type="AlphaFoldDB" id="A0A1H4DR94"/>
<evidence type="ECO:0000313" key="3">
    <source>
        <dbReference type="Proteomes" id="UP000182257"/>
    </source>
</evidence>
<dbReference type="OrthoDB" id="9810303at2"/>
<feature type="domain" description="Glycosyltransferase 2-like" evidence="1">
    <location>
        <begin position="86"/>
        <end position="133"/>
    </location>
</feature>
<dbReference type="PANTHER" id="PTHR22916">
    <property type="entry name" value="GLYCOSYLTRANSFERASE"/>
    <property type="match status" value="1"/>
</dbReference>
<dbReference type="Pfam" id="PF00535">
    <property type="entry name" value="Glycos_transf_2"/>
    <property type="match status" value="2"/>
</dbReference>
<dbReference type="Proteomes" id="UP000182257">
    <property type="component" value="Unassembled WGS sequence"/>
</dbReference>
<dbReference type="EMBL" id="FNRF01000004">
    <property type="protein sequence ID" value="SEA75157.1"/>
    <property type="molecule type" value="Genomic_DNA"/>
</dbReference>
<protein>
    <submittedName>
        <fullName evidence="2">Glycosyl transferase family 2</fullName>
    </submittedName>
</protein>
<reference evidence="2 3" key="1">
    <citation type="submission" date="2016-10" db="EMBL/GenBank/DDBJ databases">
        <authorList>
            <person name="de Groot N.N."/>
        </authorList>
    </citation>
    <scope>NUCLEOTIDE SEQUENCE [LARGE SCALE GENOMIC DNA]</scope>
    <source>
        <strain evidence="2 3">D31d</strain>
    </source>
</reference>
<dbReference type="CDD" id="cd00761">
    <property type="entry name" value="Glyco_tranf_GTA_type"/>
    <property type="match status" value="1"/>
</dbReference>
<accession>A0A1H4DR94</accession>
<dbReference type="SUPFAM" id="SSF53448">
    <property type="entry name" value="Nucleotide-diphospho-sugar transferases"/>
    <property type="match status" value="1"/>
</dbReference>
<sequence length="327" mass="37658">MNTKSILTVFTPAFNRVHTIGRTYESLLSQTCKDFEWLVIDDGSSDGTREWLLSLGEKVQEAGAAYDWMGRQLEETTLDHFTLNAEGLRIEYIRKPNGGLFTGYNVAFQTVQTELCVCIDSDDYAPEDLVENVKCVWDNLSADKRAGIGGIAGLDYNVLDKLPIGGFFSVDNQSAWIFDLDHKGDSKYVFRTDLMRRYCPQIGFEGEKDYNPHYMQMQLFDKYQMWIVNKNFCWVEYQIGADSMSQAIFKQYKRSPKSYARYRLMELSMTRGLNFFKKLSLCAHYVSACIFSRDSSWLRNSNDKGLVLLAVPLGVVYNIYIRYKACK</sequence>
<organism evidence="2 3">
    <name type="scientific">Xylanibacter ruminicola</name>
    <name type="common">Prevotella ruminicola</name>
    <dbReference type="NCBI Taxonomy" id="839"/>
    <lineage>
        <taxon>Bacteria</taxon>
        <taxon>Pseudomonadati</taxon>
        <taxon>Bacteroidota</taxon>
        <taxon>Bacteroidia</taxon>
        <taxon>Bacteroidales</taxon>
        <taxon>Prevotellaceae</taxon>
        <taxon>Xylanibacter</taxon>
    </lineage>
</organism>
<dbReference type="Gene3D" id="3.90.550.10">
    <property type="entry name" value="Spore Coat Polysaccharide Biosynthesis Protein SpsA, Chain A"/>
    <property type="match status" value="1"/>
</dbReference>
<evidence type="ECO:0000259" key="1">
    <source>
        <dbReference type="Pfam" id="PF00535"/>
    </source>
</evidence>
<proteinExistence type="predicted"/>
<dbReference type="RefSeq" id="WP_074761786.1">
    <property type="nucleotide sequence ID" value="NZ_FNRF01000004.1"/>
</dbReference>
<keyword evidence="2" id="KW-0808">Transferase</keyword>
<feature type="domain" description="Glycosyltransferase 2-like" evidence="1">
    <location>
        <begin position="8"/>
        <end position="55"/>
    </location>
</feature>
<dbReference type="InterPro" id="IPR001173">
    <property type="entry name" value="Glyco_trans_2-like"/>
</dbReference>
<evidence type="ECO:0000313" key="2">
    <source>
        <dbReference type="EMBL" id="SEA75157.1"/>
    </source>
</evidence>
<dbReference type="GO" id="GO:0016758">
    <property type="term" value="F:hexosyltransferase activity"/>
    <property type="evidence" value="ECO:0007669"/>
    <property type="project" value="UniProtKB-ARBA"/>
</dbReference>